<dbReference type="PANTHER" id="PTHR12357">
    <property type="entry name" value="YTH YT521-B HOMOLOGY DOMAIN-CONTAINING"/>
    <property type="match status" value="1"/>
</dbReference>
<dbReference type="InterPro" id="IPR035979">
    <property type="entry name" value="RBD_domain_sf"/>
</dbReference>
<feature type="region of interest" description="Disordered" evidence="1">
    <location>
        <begin position="246"/>
        <end position="278"/>
    </location>
</feature>
<feature type="region of interest" description="Disordered" evidence="1">
    <location>
        <begin position="294"/>
        <end position="315"/>
    </location>
</feature>
<dbReference type="STRING" id="289078.A0A2X0KN89"/>
<dbReference type="SMART" id="SM00360">
    <property type="entry name" value="RRM"/>
    <property type="match status" value="1"/>
</dbReference>
<feature type="region of interest" description="Disordered" evidence="1">
    <location>
        <begin position="1"/>
        <end position="203"/>
    </location>
</feature>
<proteinExistence type="predicted"/>
<keyword evidence="4" id="KW-1185">Reference proteome</keyword>
<dbReference type="CDD" id="cd00590">
    <property type="entry name" value="RRM_SF"/>
    <property type="match status" value="1"/>
</dbReference>
<feature type="compositionally biased region" description="Polar residues" evidence="1">
    <location>
        <begin position="180"/>
        <end position="191"/>
    </location>
</feature>
<feature type="compositionally biased region" description="Polar residues" evidence="1">
    <location>
        <begin position="154"/>
        <end position="167"/>
    </location>
</feature>
<protein>
    <submittedName>
        <fullName evidence="3">BZ3500_MvSof-1268-A1-R1_Chr11-2g03372 protein</fullName>
    </submittedName>
</protein>
<reference evidence="4" key="1">
    <citation type="submission" date="2016-10" db="EMBL/GenBank/DDBJ databases">
        <authorList>
            <person name="Jeantristanb JTB J.-T."/>
            <person name="Ricardo R."/>
        </authorList>
    </citation>
    <scope>NUCLEOTIDE SEQUENCE [LARGE SCALE GENOMIC DNA]</scope>
</reference>
<feature type="compositionally biased region" description="Polar residues" evidence="1">
    <location>
        <begin position="78"/>
        <end position="89"/>
    </location>
</feature>
<dbReference type="PANTHER" id="PTHR12357:SF3">
    <property type="entry name" value="YTH DOMAIN-CONTAINING PROTEIN 1"/>
    <property type="match status" value="1"/>
</dbReference>
<dbReference type="CDD" id="cd21134">
    <property type="entry name" value="YTH"/>
    <property type="match status" value="1"/>
</dbReference>
<dbReference type="InterPro" id="IPR012677">
    <property type="entry name" value="Nucleotide-bd_a/b_plait_sf"/>
</dbReference>
<evidence type="ECO:0000313" key="3">
    <source>
        <dbReference type="EMBL" id="SCZ95232.1"/>
    </source>
</evidence>
<dbReference type="Pfam" id="PF25701">
    <property type="entry name" value="RRM_YTH1"/>
    <property type="match status" value="1"/>
</dbReference>
<feature type="compositionally biased region" description="Basic and acidic residues" evidence="1">
    <location>
        <begin position="304"/>
        <end position="315"/>
    </location>
</feature>
<accession>A0A2X0KN89</accession>
<dbReference type="SUPFAM" id="SSF54928">
    <property type="entry name" value="RNA-binding domain, RBD"/>
    <property type="match status" value="1"/>
</dbReference>
<dbReference type="GO" id="GO:0000381">
    <property type="term" value="P:regulation of alternative mRNA splicing, via spliceosome"/>
    <property type="evidence" value="ECO:0007669"/>
    <property type="project" value="TreeGrafter"/>
</dbReference>
<feature type="compositionally biased region" description="Polar residues" evidence="1">
    <location>
        <begin position="22"/>
        <end position="50"/>
    </location>
</feature>
<sequence>MTNPHPGSADTTRTPRYPADGTENSTSVRTAPFDASTNGFTPSTTASSLEPWQDAFPWSPFDRGAASSRAFRGRAGTEVNSEWSPSFPSLGSPAPSRPLQQPRGSYASADLGSARSHDFASRGSSAPSSCLAVDHPPSTAPPLTAHSVFDPWASETSNGPNHLSSARTAFAPRIQDGNESRYTSQVASLASTPHADPPPLPIRSSYAFSNYPLGDPTFSAPAGSQPSAYASSLAPSSNASLLARNSDLRPSSAPWSVAGGSPSAPPHAAAGSHMPLPPIPPADWSAPLLLPTQAIQGGSTRSQRPHDLSLTRESYETSPYAPFPRSWYRARLGTSPAHLGSDRSGARAASTAMVTISGPPQLLSSRSGETRLRSGLPDRSTWAMWCGNIPSDATEAELLDFFAVRGASAATAADLYGVESIHLIARSNCAFVNYSSEFLMQQAITRSNGISLRPNDRRCKPLVCRRRMREDDAKSGVGAQRGAGLHLSYIAAQALDLGKKGVQTTNDSRALDEEAGNSSGDSTASTTSSFFSEYFPKRFFVLKAKESEHLEESIRSGLWSTQGHNEDVLDQAFRTSLEGVFLFFSANRSGGFAGYARMIGPIFSPPRDRAGSRHPNLHVAEADKVIIVAEGGTPFPVHWLSTRRLPFTRTRSILNSFNNNREVKISRDGTEIEPNAGLALLRLWD</sequence>
<feature type="compositionally biased region" description="Low complexity" evidence="1">
    <location>
        <begin position="246"/>
        <end position="274"/>
    </location>
</feature>
<feature type="compositionally biased region" description="Polar residues" evidence="1">
    <location>
        <begin position="1"/>
        <end position="14"/>
    </location>
</feature>
<feature type="compositionally biased region" description="Low complexity" evidence="1">
    <location>
        <begin position="63"/>
        <end position="76"/>
    </location>
</feature>
<organism evidence="3 4">
    <name type="scientific">Microbotryum saponariae</name>
    <dbReference type="NCBI Taxonomy" id="289078"/>
    <lineage>
        <taxon>Eukaryota</taxon>
        <taxon>Fungi</taxon>
        <taxon>Dikarya</taxon>
        <taxon>Basidiomycota</taxon>
        <taxon>Pucciniomycotina</taxon>
        <taxon>Microbotryomycetes</taxon>
        <taxon>Microbotryales</taxon>
        <taxon>Microbotryaceae</taxon>
        <taxon>Microbotryum</taxon>
    </lineage>
</organism>
<dbReference type="InterPro" id="IPR045168">
    <property type="entry name" value="YTH_prot"/>
</dbReference>
<dbReference type="AlphaFoldDB" id="A0A2X0KN89"/>
<dbReference type="InterPro" id="IPR057720">
    <property type="entry name" value="RRM_YTH1"/>
</dbReference>
<dbReference type="GO" id="GO:0003729">
    <property type="term" value="F:mRNA binding"/>
    <property type="evidence" value="ECO:0007669"/>
    <property type="project" value="TreeGrafter"/>
</dbReference>
<dbReference type="InterPro" id="IPR007275">
    <property type="entry name" value="YTH_domain"/>
</dbReference>
<dbReference type="InterPro" id="IPR000504">
    <property type="entry name" value="RRM_dom"/>
</dbReference>
<dbReference type="GO" id="GO:0005654">
    <property type="term" value="C:nucleoplasm"/>
    <property type="evidence" value="ECO:0007669"/>
    <property type="project" value="TreeGrafter"/>
</dbReference>
<gene>
    <name evidence="3" type="ORF">BZ3500_MVSOF-1268-A1-R1_CHR11-2G03372</name>
</gene>
<feature type="domain" description="YTH" evidence="2">
    <location>
        <begin position="537"/>
        <end position="684"/>
    </location>
</feature>
<dbReference type="OrthoDB" id="2536451at2759"/>
<dbReference type="GO" id="GO:1990247">
    <property type="term" value="F:N6-methyladenosine-containing RNA reader activity"/>
    <property type="evidence" value="ECO:0007669"/>
    <property type="project" value="TreeGrafter"/>
</dbReference>
<dbReference type="GO" id="GO:0000398">
    <property type="term" value="P:mRNA splicing, via spliceosome"/>
    <property type="evidence" value="ECO:0007669"/>
    <property type="project" value="TreeGrafter"/>
</dbReference>
<dbReference type="PROSITE" id="PS50882">
    <property type="entry name" value="YTH"/>
    <property type="match status" value="1"/>
</dbReference>
<dbReference type="Proteomes" id="UP000249723">
    <property type="component" value="Unassembled WGS sequence"/>
</dbReference>
<name>A0A2X0KN89_9BASI</name>
<dbReference type="EMBL" id="FMWP01000061">
    <property type="protein sequence ID" value="SCZ95232.1"/>
    <property type="molecule type" value="Genomic_DNA"/>
</dbReference>
<dbReference type="Gene3D" id="3.10.590.10">
    <property type="entry name" value="ph1033 like domains"/>
    <property type="match status" value="1"/>
</dbReference>
<evidence type="ECO:0000256" key="1">
    <source>
        <dbReference type="SAM" id="MobiDB-lite"/>
    </source>
</evidence>
<dbReference type="Gene3D" id="3.30.70.330">
    <property type="match status" value="1"/>
</dbReference>
<evidence type="ECO:0000259" key="2">
    <source>
        <dbReference type="PROSITE" id="PS50882"/>
    </source>
</evidence>
<dbReference type="Pfam" id="PF04146">
    <property type="entry name" value="YTH"/>
    <property type="match status" value="1"/>
</dbReference>
<evidence type="ECO:0000313" key="4">
    <source>
        <dbReference type="Proteomes" id="UP000249723"/>
    </source>
</evidence>